<evidence type="ECO:0000256" key="1">
    <source>
        <dbReference type="SAM" id="SignalP"/>
    </source>
</evidence>
<reference evidence="2" key="1">
    <citation type="submission" date="2014-05" db="EMBL/GenBank/DDBJ databases">
        <authorList>
            <person name="Chronopoulou M."/>
        </authorList>
    </citation>
    <scope>NUCLEOTIDE SEQUENCE</scope>
    <source>
        <tissue evidence="2">Whole organism</tissue>
    </source>
</reference>
<accession>A0A0K2SZZ1</accession>
<evidence type="ECO:0000313" key="2">
    <source>
        <dbReference type="EMBL" id="CDW18937.1"/>
    </source>
</evidence>
<protein>
    <recommendedName>
        <fullName evidence="3">Secreted protein</fullName>
    </recommendedName>
</protein>
<feature type="signal peptide" evidence="1">
    <location>
        <begin position="1"/>
        <end position="20"/>
    </location>
</feature>
<evidence type="ECO:0008006" key="3">
    <source>
        <dbReference type="Google" id="ProtNLM"/>
    </source>
</evidence>
<dbReference type="EMBL" id="HACA01001576">
    <property type="protein sequence ID" value="CDW18937.1"/>
    <property type="molecule type" value="Transcribed_RNA"/>
</dbReference>
<feature type="chain" id="PRO_5005487351" description="Secreted protein" evidence="1">
    <location>
        <begin position="21"/>
        <end position="71"/>
    </location>
</feature>
<organism evidence="2">
    <name type="scientific">Lepeophtheirus salmonis</name>
    <name type="common">Salmon louse</name>
    <name type="synonym">Caligus salmonis</name>
    <dbReference type="NCBI Taxonomy" id="72036"/>
    <lineage>
        <taxon>Eukaryota</taxon>
        <taxon>Metazoa</taxon>
        <taxon>Ecdysozoa</taxon>
        <taxon>Arthropoda</taxon>
        <taxon>Crustacea</taxon>
        <taxon>Multicrustacea</taxon>
        <taxon>Hexanauplia</taxon>
        <taxon>Copepoda</taxon>
        <taxon>Siphonostomatoida</taxon>
        <taxon>Caligidae</taxon>
        <taxon>Lepeophtheirus</taxon>
    </lineage>
</organism>
<keyword evidence="1" id="KW-0732">Signal</keyword>
<proteinExistence type="predicted"/>
<sequence>MIMFLRQCFMTFFFSQPTSSVITYRSLLSLQSLYTIHKLNMEKSDYVTSSVVSQNGLLLSGIVFRRQLNLD</sequence>
<name>A0A0K2SZZ1_LEPSM</name>
<dbReference type="AlphaFoldDB" id="A0A0K2SZZ1"/>